<dbReference type="Proteomes" id="UP000326061">
    <property type="component" value="Chromosome"/>
</dbReference>
<dbReference type="EMBL" id="CP041166">
    <property type="protein sequence ID" value="QFR43034.1"/>
    <property type="molecule type" value="Genomic_DNA"/>
</dbReference>
<accession>A0AAJ4A328</accession>
<evidence type="ECO:0000313" key="2">
    <source>
        <dbReference type="Proteomes" id="UP000326061"/>
    </source>
</evidence>
<sequence>MHNIENNIMNFFQQLISDKNHRYKSWEHCFLYFSQDIDKIDKEIACLHLSFYLASWGMYRGSSFLLWQDYLIHHKVVEEILKYKHLQNIDFNYFNAEDKNFEDIFKLSEFIENWYPDNIKDIPEKPKKGINVTDTLLTKILLGTLGCIPAYDRFFKDGLKTKNIQPYTKLSGKSFLEVVKFYQENKNDFLKVQKSIEEKVGVKYPIMKLVDMYFFTLSFTSSNKSLERNI</sequence>
<evidence type="ECO:0000313" key="1">
    <source>
        <dbReference type="EMBL" id="QFR43034.1"/>
    </source>
</evidence>
<dbReference type="KEGG" id="suln:FJR47_03575"/>
<dbReference type="AlphaFoldDB" id="A0AAJ4A328"/>
<reference evidence="2" key="1">
    <citation type="submission" date="2019-06" db="EMBL/GenBank/DDBJ databases">
        <title>Sulfurimonas gotlandica sp. nov., a chemoautotrophic and psychrotolerant epsilonproteobacterium isolated from a pelagic redoxcline, and an emended description of the genus Sulfurimonas.</title>
        <authorList>
            <person name="Wang S."/>
            <person name="Jiang L."/>
            <person name="Shao Z."/>
        </authorList>
    </citation>
    <scope>NUCLEOTIDE SEQUENCE [LARGE SCALE GENOMIC DNA]</scope>
    <source>
        <strain evidence="2">1-1N</strain>
    </source>
</reference>
<proteinExistence type="predicted"/>
<name>A0AAJ4A328_9BACT</name>
<organism evidence="1 2">
    <name type="scientific">Sulfurimonas xiamenensis</name>
    <dbReference type="NCBI Taxonomy" id="2590021"/>
    <lineage>
        <taxon>Bacteria</taxon>
        <taxon>Pseudomonadati</taxon>
        <taxon>Campylobacterota</taxon>
        <taxon>Epsilonproteobacteria</taxon>
        <taxon>Campylobacterales</taxon>
        <taxon>Sulfurimonadaceae</taxon>
        <taxon>Sulfurimonas</taxon>
    </lineage>
</organism>
<protein>
    <submittedName>
        <fullName evidence="1">Uncharacterized protein</fullName>
    </submittedName>
</protein>
<keyword evidence="2" id="KW-1185">Reference proteome</keyword>
<dbReference type="RefSeq" id="WP_152299097.1">
    <property type="nucleotide sequence ID" value="NZ_CP041166.1"/>
</dbReference>
<gene>
    <name evidence="1" type="ORF">FJR47_03575</name>
</gene>